<dbReference type="Proteomes" id="UP000186817">
    <property type="component" value="Unassembled WGS sequence"/>
</dbReference>
<evidence type="ECO:0000256" key="1">
    <source>
        <dbReference type="SAM" id="MobiDB-lite"/>
    </source>
</evidence>
<evidence type="ECO:0000313" key="3">
    <source>
        <dbReference type="Proteomes" id="UP000186817"/>
    </source>
</evidence>
<organism evidence="2 3">
    <name type="scientific">Symbiodinium microadriaticum</name>
    <name type="common">Dinoflagellate</name>
    <name type="synonym">Zooxanthella microadriatica</name>
    <dbReference type="NCBI Taxonomy" id="2951"/>
    <lineage>
        <taxon>Eukaryota</taxon>
        <taxon>Sar</taxon>
        <taxon>Alveolata</taxon>
        <taxon>Dinophyceae</taxon>
        <taxon>Suessiales</taxon>
        <taxon>Symbiodiniaceae</taxon>
        <taxon>Symbiodinium</taxon>
    </lineage>
</organism>
<sequence>MAAAIAAQVAMMERREFRQGQRALLEDFLNSYLLAEPNRLPSIRKHQVENNFEFYCEYFATFGTAIPREKILVLKQVIRSADESGDAELSFTIGGSVPGLIVPSATEPAKEHAVVVMDTGEDLKGQAAEDHDLVDAQRKIVDAARKDSANKKLQKMEKKAETGGERPVKKDGAPKPKGKAKAKAKACQPNDNEPGEPAAAAAAPAAPAAPAAAAAPAARPPAVVAEPEFLTNIGDSWEEVAEVLKKAKVIIPDGFAGLRKSYTLDLDTSKVQVLWHEAGIYVKTSTGAGGFKVDGKGGTTISIRKYGGWRLSWISALRCAGVV</sequence>
<feature type="region of interest" description="Disordered" evidence="1">
    <location>
        <begin position="145"/>
        <end position="203"/>
    </location>
</feature>
<dbReference type="EMBL" id="LSRX01000058">
    <property type="protein sequence ID" value="OLQ11473.1"/>
    <property type="molecule type" value="Genomic_DNA"/>
</dbReference>
<feature type="compositionally biased region" description="Basic and acidic residues" evidence="1">
    <location>
        <begin position="145"/>
        <end position="174"/>
    </location>
</feature>
<name>A0A1Q9EVS1_SYMMI</name>
<proteinExistence type="predicted"/>
<reference evidence="2 3" key="1">
    <citation type="submission" date="2016-02" db="EMBL/GenBank/DDBJ databases">
        <title>Genome analysis of coral dinoflagellate symbionts highlights evolutionary adaptations to a symbiotic lifestyle.</title>
        <authorList>
            <person name="Aranda M."/>
            <person name="Li Y."/>
            <person name="Liew Y.J."/>
            <person name="Baumgarten S."/>
            <person name="Simakov O."/>
            <person name="Wilson M."/>
            <person name="Piel J."/>
            <person name="Ashoor H."/>
            <person name="Bougouffa S."/>
            <person name="Bajic V.B."/>
            <person name="Ryu T."/>
            <person name="Ravasi T."/>
            <person name="Bayer T."/>
            <person name="Micklem G."/>
            <person name="Kim H."/>
            <person name="Bhak J."/>
            <person name="Lajeunesse T.C."/>
            <person name="Voolstra C.R."/>
        </authorList>
    </citation>
    <scope>NUCLEOTIDE SEQUENCE [LARGE SCALE GENOMIC DNA]</scope>
    <source>
        <strain evidence="2 3">CCMP2467</strain>
    </source>
</reference>
<dbReference type="OrthoDB" id="433105at2759"/>
<keyword evidence="3" id="KW-1185">Reference proteome</keyword>
<dbReference type="AlphaFoldDB" id="A0A1Q9EVS1"/>
<comment type="caution">
    <text evidence="2">The sequence shown here is derived from an EMBL/GenBank/DDBJ whole genome shotgun (WGS) entry which is preliminary data.</text>
</comment>
<protein>
    <submittedName>
        <fullName evidence="2">Uncharacterized protein</fullName>
    </submittedName>
</protein>
<evidence type="ECO:0000313" key="2">
    <source>
        <dbReference type="EMBL" id="OLQ11473.1"/>
    </source>
</evidence>
<gene>
    <name evidence="2" type="ORF">AK812_SmicGene4713</name>
</gene>
<accession>A0A1Q9EVS1</accession>